<dbReference type="InterPro" id="IPR013249">
    <property type="entry name" value="RNA_pol_sigma70_r4_t2"/>
</dbReference>
<dbReference type="InterPro" id="IPR014326">
    <property type="entry name" value="RNA_pol_sigma-70_Plancto"/>
</dbReference>
<dbReference type="Pfam" id="PF08281">
    <property type="entry name" value="Sigma70_r4_2"/>
    <property type="match status" value="1"/>
</dbReference>
<evidence type="ECO:0000259" key="7">
    <source>
        <dbReference type="Pfam" id="PF08281"/>
    </source>
</evidence>
<comment type="similarity">
    <text evidence="1">Belongs to the sigma-70 factor family. ECF subfamily.</text>
</comment>
<proteinExistence type="inferred from homology"/>
<dbReference type="InterPro" id="IPR036388">
    <property type="entry name" value="WH-like_DNA-bd_sf"/>
</dbReference>
<dbReference type="Proteomes" id="UP000317238">
    <property type="component" value="Unassembled WGS sequence"/>
</dbReference>
<dbReference type="InterPro" id="IPR013325">
    <property type="entry name" value="RNA_pol_sigma_r2"/>
</dbReference>
<dbReference type="Gene3D" id="1.10.1740.10">
    <property type="match status" value="1"/>
</dbReference>
<gene>
    <name evidence="8" type="primary">cnrH_2</name>
    <name evidence="8" type="ORF">Pan14r_50540</name>
</gene>
<organism evidence="8 9">
    <name type="scientific">Crateriforma conspicua</name>
    <dbReference type="NCBI Taxonomy" id="2527996"/>
    <lineage>
        <taxon>Bacteria</taxon>
        <taxon>Pseudomonadati</taxon>
        <taxon>Planctomycetota</taxon>
        <taxon>Planctomycetia</taxon>
        <taxon>Planctomycetales</taxon>
        <taxon>Planctomycetaceae</taxon>
        <taxon>Crateriforma</taxon>
    </lineage>
</organism>
<evidence type="ECO:0000256" key="3">
    <source>
        <dbReference type="ARBA" id="ARBA00023082"/>
    </source>
</evidence>
<dbReference type="InterPro" id="IPR013324">
    <property type="entry name" value="RNA_pol_sigma_r3/r4-like"/>
</dbReference>
<dbReference type="NCBIfam" id="TIGR02984">
    <property type="entry name" value="Sig-70_plancto1"/>
    <property type="match status" value="1"/>
</dbReference>
<dbReference type="NCBIfam" id="TIGR02937">
    <property type="entry name" value="sigma70-ECF"/>
    <property type="match status" value="1"/>
</dbReference>
<feature type="domain" description="RNA polymerase sigma factor 70 region 4 type 2" evidence="7">
    <location>
        <begin position="151"/>
        <end position="203"/>
    </location>
</feature>
<keyword evidence="5" id="KW-0804">Transcription</keyword>
<dbReference type="PANTHER" id="PTHR43133:SF8">
    <property type="entry name" value="RNA POLYMERASE SIGMA FACTOR HI_1459-RELATED"/>
    <property type="match status" value="1"/>
</dbReference>
<dbReference type="InterPro" id="IPR007627">
    <property type="entry name" value="RNA_pol_sigma70_r2"/>
</dbReference>
<dbReference type="GO" id="GO:0003677">
    <property type="term" value="F:DNA binding"/>
    <property type="evidence" value="ECO:0007669"/>
    <property type="project" value="UniProtKB-KW"/>
</dbReference>
<keyword evidence="2" id="KW-0805">Transcription regulation</keyword>
<dbReference type="InterPro" id="IPR039425">
    <property type="entry name" value="RNA_pol_sigma-70-like"/>
</dbReference>
<dbReference type="CDD" id="cd06171">
    <property type="entry name" value="Sigma70_r4"/>
    <property type="match status" value="1"/>
</dbReference>
<dbReference type="RefSeq" id="WP_146440838.1">
    <property type="nucleotide sequence ID" value="NZ_SJPL01000002.1"/>
</dbReference>
<evidence type="ECO:0000256" key="1">
    <source>
        <dbReference type="ARBA" id="ARBA00010641"/>
    </source>
</evidence>
<accession>A0A5C5XS76</accession>
<feature type="domain" description="RNA polymerase sigma-70 region 2" evidence="6">
    <location>
        <begin position="39"/>
        <end position="102"/>
    </location>
</feature>
<name>A0A5C5XS76_9PLAN</name>
<evidence type="ECO:0000256" key="5">
    <source>
        <dbReference type="ARBA" id="ARBA00023163"/>
    </source>
</evidence>
<dbReference type="SUPFAM" id="SSF88659">
    <property type="entry name" value="Sigma3 and sigma4 domains of RNA polymerase sigma factors"/>
    <property type="match status" value="1"/>
</dbReference>
<evidence type="ECO:0000256" key="4">
    <source>
        <dbReference type="ARBA" id="ARBA00023125"/>
    </source>
</evidence>
<dbReference type="AlphaFoldDB" id="A0A5C5XS76"/>
<dbReference type="OrthoDB" id="276109at2"/>
<dbReference type="Gene3D" id="1.10.10.10">
    <property type="entry name" value="Winged helix-like DNA-binding domain superfamily/Winged helix DNA-binding domain"/>
    <property type="match status" value="1"/>
</dbReference>
<dbReference type="Pfam" id="PF04542">
    <property type="entry name" value="Sigma70_r2"/>
    <property type="match status" value="1"/>
</dbReference>
<evidence type="ECO:0000256" key="2">
    <source>
        <dbReference type="ARBA" id="ARBA00023015"/>
    </source>
</evidence>
<evidence type="ECO:0000259" key="6">
    <source>
        <dbReference type="Pfam" id="PF04542"/>
    </source>
</evidence>
<keyword evidence="9" id="KW-1185">Reference proteome</keyword>
<sequence length="221" mass="25554">MAKSIWPSDDKTDVLLDAAREGDSRAVNQLLDRHRKPIRRLIELRLDRKVQRRVDVSDVVQEVLVEASGRLENYLTDPSMAFHLWLRQIAWDHIIDTYRRHRVSAKRNMDREQPLAVGPTGGDESSMNLAVQLCDPKMTPAAIATQREIAELVEKAIHRLDENDREVILMRHYEHLSNLEIAEVLKLNPPAASMRYLRAVRRLRQLLQDDQATEDLNQADT</sequence>
<comment type="caution">
    <text evidence="8">The sequence shown here is derived from an EMBL/GenBank/DDBJ whole genome shotgun (WGS) entry which is preliminary data.</text>
</comment>
<reference evidence="8 9" key="1">
    <citation type="submission" date="2019-02" db="EMBL/GenBank/DDBJ databases">
        <title>Deep-cultivation of Planctomycetes and their phenomic and genomic characterization uncovers novel biology.</title>
        <authorList>
            <person name="Wiegand S."/>
            <person name="Jogler M."/>
            <person name="Boedeker C."/>
            <person name="Pinto D."/>
            <person name="Vollmers J."/>
            <person name="Rivas-Marin E."/>
            <person name="Kohn T."/>
            <person name="Peeters S.H."/>
            <person name="Heuer A."/>
            <person name="Rast P."/>
            <person name="Oberbeckmann S."/>
            <person name="Bunk B."/>
            <person name="Jeske O."/>
            <person name="Meyerdierks A."/>
            <person name="Storesund J.E."/>
            <person name="Kallscheuer N."/>
            <person name="Luecker S."/>
            <person name="Lage O.M."/>
            <person name="Pohl T."/>
            <person name="Merkel B.J."/>
            <person name="Hornburger P."/>
            <person name="Mueller R.-W."/>
            <person name="Bruemmer F."/>
            <person name="Labrenz M."/>
            <person name="Spormann A.M."/>
            <person name="Op Den Camp H."/>
            <person name="Overmann J."/>
            <person name="Amann R."/>
            <person name="Jetten M.S.M."/>
            <person name="Mascher T."/>
            <person name="Medema M.H."/>
            <person name="Devos D.P."/>
            <person name="Kaster A.-K."/>
            <person name="Ovreas L."/>
            <person name="Rohde M."/>
            <person name="Galperin M.Y."/>
            <person name="Jogler C."/>
        </authorList>
    </citation>
    <scope>NUCLEOTIDE SEQUENCE [LARGE SCALE GENOMIC DNA]</scope>
    <source>
        <strain evidence="8 9">Pan14r</strain>
    </source>
</reference>
<evidence type="ECO:0000313" key="9">
    <source>
        <dbReference type="Proteomes" id="UP000317238"/>
    </source>
</evidence>
<protein>
    <submittedName>
        <fullName evidence="8">RNA polymerase sigma factor CnrH</fullName>
    </submittedName>
</protein>
<dbReference type="PANTHER" id="PTHR43133">
    <property type="entry name" value="RNA POLYMERASE ECF-TYPE SIGMA FACTO"/>
    <property type="match status" value="1"/>
</dbReference>
<evidence type="ECO:0000313" key="8">
    <source>
        <dbReference type="EMBL" id="TWT65508.1"/>
    </source>
</evidence>
<keyword evidence="3" id="KW-0731">Sigma factor</keyword>
<dbReference type="GO" id="GO:0016987">
    <property type="term" value="F:sigma factor activity"/>
    <property type="evidence" value="ECO:0007669"/>
    <property type="project" value="UniProtKB-KW"/>
</dbReference>
<dbReference type="EMBL" id="SJPL01000002">
    <property type="protein sequence ID" value="TWT65508.1"/>
    <property type="molecule type" value="Genomic_DNA"/>
</dbReference>
<keyword evidence="4" id="KW-0238">DNA-binding</keyword>
<dbReference type="InterPro" id="IPR014284">
    <property type="entry name" value="RNA_pol_sigma-70_dom"/>
</dbReference>
<dbReference type="GO" id="GO:0006352">
    <property type="term" value="P:DNA-templated transcription initiation"/>
    <property type="evidence" value="ECO:0007669"/>
    <property type="project" value="InterPro"/>
</dbReference>
<dbReference type="SUPFAM" id="SSF88946">
    <property type="entry name" value="Sigma2 domain of RNA polymerase sigma factors"/>
    <property type="match status" value="1"/>
</dbReference>